<dbReference type="GO" id="GO:0008168">
    <property type="term" value="F:methyltransferase activity"/>
    <property type="evidence" value="ECO:0007669"/>
    <property type="project" value="UniProtKB-KW"/>
</dbReference>
<dbReference type="SUPFAM" id="SSF51726">
    <property type="entry name" value="UROD/MetE-like"/>
    <property type="match status" value="1"/>
</dbReference>
<accession>A0ABQ0BHL0</accession>
<name>A0ABQ0BHL0_9FIRM</name>
<proteinExistence type="predicted"/>
<comment type="caution">
    <text evidence="2">The sequence shown here is derived from an EMBL/GenBank/DDBJ whole genome shotgun (WGS) entry which is preliminary data.</text>
</comment>
<dbReference type="CDD" id="cd03465">
    <property type="entry name" value="URO-D_like"/>
    <property type="match status" value="1"/>
</dbReference>
<keyword evidence="3" id="KW-1185">Reference proteome</keyword>
<reference evidence="2 3" key="1">
    <citation type="submission" date="2024-04" db="EMBL/GenBank/DDBJ databases">
        <title>Defined microbial consortia suppress multidrug-resistant proinflammatory Enterobacteriaceae via ecological control.</title>
        <authorList>
            <person name="Furuichi M."/>
            <person name="Kawaguchi T."/>
            <person name="Pust M."/>
            <person name="Yasuma K."/>
            <person name="Plichta D."/>
            <person name="Hasegawa N."/>
            <person name="Ohya T."/>
            <person name="Bhattarai S."/>
            <person name="Sasajima S."/>
            <person name="Aoto Y."/>
            <person name="Tuganbaev T."/>
            <person name="Yaginuma M."/>
            <person name="Ueda M."/>
            <person name="Okahashi N."/>
            <person name="Amafuji K."/>
            <person name="Kiridooshi Y."/>
            <person name="Sugita K."/>
            <person name="Strazar M."/>
            <person name="Skelly A."/>
            <person name="Suda W."/>
            <person name="Hattori M."/>
            <person name="Nakamoto N."/>
            <person name="Caballero S."/>
            <person name="Norman J."/>
            <person name="Olle B."/>
            <person name="Tanoue T."/>
            <person name="Arita M."/>
            <person name="Bucci V."/>
            <person name="Atarashi K."/>
            <person name="Xavier R."/>
            <person name="Honda K."/>
        </authorList>
    </citation>
    <scope>NUCLEOTIDE SEQUENCE [LARGE SCALE GENOMIC DNA]</scope>
    <source>
        <strain evidence="3">k04-0078-D8-1</strain>
    </source>
</reference>
<dbReference type="InterPro" id="IPR000257">
    <property type="entry name" value="Uroporphyrinogen_deCOase"/>
</dbReference>
<dbReference type="InterPro" id="IPR038071">
    <property type="entry name" value="UROD/MetE-like_sf"/>
</dbReference>
<dbReference type="Pfam" id="PF01208">
    <property type="entry name" value="URO-D"/>
    <property type="match status" value="1"/>
</dbReference>
<gene>
    <name evidence="2" type="ORF">K040078D81_50490</name>
</gene>
<dbReference type="Gene3D" id="3.20.20.210">
    <property type="match status" value="1"/>
</dbReference>
<sequence length="356" mass="39207">MKKMTSLERVQAVLAGQTPDCLPVIPQGFMFSAKTAGYNIGKINRCPEKMAKSHCISQEKYGYDGCVIDVDDAALAEACGARALFRDDNVACVDEHHPAVNDLREIPDLKIPDPKKDGRLPEWLETTSRVTEAIGDHVFVMGRADQGPFNLLSLLRGTQDFMMDLLTEDEEVIYEAMDWAVKVHIRFAKAQLEAGAHATSMGDAYASPNLISPELYRKYAFPYEKQTVEALQGYQKPYSIHICGDTTSIIEDMGKTGAGILEVDWKLDMGKARKLVPDHVVLMGNINPSDPMYLGTPEKVLEQCRNVITSTKGRGLILSSGCALGANTKPENVEALIRAARTFGSYEQLKELSCGK</sequence>
<organism evidence="2 3">
    <name type="scientific">Blautia hominis</name>
    <dbReference type="NCBI Taxonomy" id="2025493"/>
    <lineage>
        <taxon>Bacteria</taxon>
        <taxon>Bacillati</taxon>
        <taxon>Bacillota</taxon>
        <taxon>Clostridia</taxon>
        <taxon>Lachnospirales</taxon>
        <taxon>Lachnospiraceae</taxon>
        <taxon>Blautia</taxon>
    </lineage>
</organism>
<evidence type="ECO:0000313" key="2">
    <source>
        <dbReference type="EMBL" id="GAA6410932.1"/>
    </source>
</evidence>
<evidence type="ECO:0000313" key="3">
    <source>
        <dbReference type="Proteomes" id="UP001600943"/>
    </source>
</evidence>
<keyword evidence="2" id="KW-0489">Methyltransferase</keyword>
<keyword evidence="2" id="KW-0808">Transferase</keyword>
<dbReference type="RefSeq" id="WP_104803630.1">
    <property type="nucleotide sequence ID" value="NZ_BAABYW010000002.1"/>
</dbReference>
<dbReference type="EMBL" id="BAABYW010000002">
    <property type="protein sequence ID" value="GAA6410932.1"/>
    <property type="molecule type" value="Genomic_DNA"/>
</dbReference>
<feature type="domain" description="Uroporphyrinogen decarboxylase (URO-D)" evidence="1">
    <location>
        <begin position="6"/>
        <end position="342"/>
    </location>
</feature>
<dbReference type="PANTHER" id="PTHR47099">
    <property type="entry name" value="METHYLCOBAMIDE:COM METHYLTRANSFERASE MTBA"/>
    <property type="match status" value="1"/>
</dbReference>
<protein>
    <submittedName>
        <fullName evidence="2">Methylcobamide--CoM methyltransferase</fullName>
    </submittedName>
</protein>
<evidence type="ECO:0000259" key="1">
    <source>
        <dbReference type="Pfam" id="PF01208"/>
    </source>
</evidence>
<dbReference type="InterPro" id="IPR052024">
    <property type="entry name" value="Methanogen_methyltrans"/>
</dbReference>
<dbReference type="Proteomes" id="UP001600943">
    <property type="component" value="Unassembled WGS sequence"/>
</dbReference>
<dbReference type="PANTHER" id="PTHR47099:SF1">
    <property type="entry name" value="METHYLCOBAMIDE:COM METHYLTRANSFERASE MTBA"/>
    <property type="match status" value="1"/>
</dbReference>
<dbReference type="GO" id="GO:0032259">
    <property type="term" value="P:methylation"/>
    <property type="evidence" value="ECO:0007669"/>
    <property type="project" value="UniProtKB-KW"/>
</dbReference>